<dbReference type="Gene3D" id="2.60.120.10">
    <property type="entry name" value="Jelly Rolls"/>
    <property type="match status" value="1"/>
</dbReference>
<dbReference type="InterPro" id="IPR018060">
    <property type="entry name" value="HTH_AraC"/>
</dbReference>
<sequence length="334" mass="38809">MTGPVEILQLRNSADHTDNAFIIYENNISGTSYASFSSAEEIKVLSTFNANSMSPLHSHEYYEFLFVIDGEIYQNIEHDRHYYPAGGCCLVSPYVLHTEEYDTDCRVLFFKISREFMQRLVSFPRYFSAENSPACSRLREYLGSERHYIDFIPANGYEWIQNHIHDLFEKMIMELSAPSDSASLKLAFFSSHLMMELFDDTKFSNTPAASGTAKEQELFYSIRDYMLSSDRKVTRSDLEAHFNYSGDNLYKIVRQYTGLSIHDYGSYICIKKAAELLMSSDRNINEIAGSVGFHNSTQFYKEFKKYCQMTPRQYRLRKSDRKELQKEPVPTPFT</sequence>
<keyword evidence="1" id="KW-0805">Transcription regulation</keyword>
<proteinExistence type="predicted"/>
<dbReference type="InterPro" id="IPR011051">
    <property type="entry name" value="RmlC_Cupin_sf"/>
</dbReference>
<dbReference type="PROSITE" id="PS01124">
    <property type="entry name" value="HTH_ARAC_FAMILY_2"/>
    <property type="match status" value="1"/>
</dbReference>
<evidence type="ECO:0000256" key="2">
    <source>
        <dbReference type="ARBA" id="ARBA00023125"/>
    </source>
</evidence>
<dbReference type="InterPro" id="IPR003313">
    <property type="entry name" value="AraC-bd"/>
</dbReference>
<dbReference type="Pfam" id="PF02311">
    <property type="entry name" value="AraC_binding"/>
    <property type="match status" value="1"/>
</dbReference>
<protein>
    <submittedName>
        <fullName evidence="5">Helix-turn-helix domain-containing protein</fullName>
    </submittedName>
</protein>
<dbReference type="SUPFAM" id="SSF51182">
    <property type="entry name" value="RmlC-like cupins"/>
    <property type="match status" value="1"/>
</dbReference>
<feature type="domain" description="HTH araC/xylS-type" evidence="4">
    <location>
        <begin position="216"/>
        <end position="317"/>
    </location>
</feature>
<keyword evidence="6" id="KW-1185">Reference proteome</keyword>
<dbReference type="Gene3D" id="1.10.10.60">
    <property type="entry name" value="Homeodomain-like"/>
    <property type="match status" value="1"/>
</dbReference>
<dbReference type="EMBL" id="JAJEQX010000005">
    <property type="protein sequence ID" value="MCC2253676.1"/>
    <property type="molecule type" value="Genomic_DNA"/>
</dbReference>
<dbReference type="PANTHER" id="PTHR43280">
    <property type="entry name" value="ARAC-FAMILY TRANSCRIPTIONAL REGULATOR"/>
    <property type="match status" value="1"/>
</dbReference>
<comment type="caution">
    <text evidence="5">The sequence shown here is derived from an EMBL/GenBank/DDBJ whole genome shotgun (WGS) entry which is preliminary data.</text>
</comment>
<dbReference type="InterPro" id="IPR020449">
    <property type="entry name" value="Tscrpt_reg_AraC-type_HTH"/>
</dbReference>
<dbReference type="CDD" id="cd02208">
    <property type="entry name" value="cupin_RmlC-like"/>
    <property type="match status" value="1"/>
</dbReference>
<dbReference type="Proteomes" id="UP001198151">
    <property type="component" value="Unassembled WGS sequence"/>
</dbReference>
<reference evidence="5 6" key="1">
    <citation type="submission" date="2021-10" db="EMBL/GenBank/DDBJ databases">
        <title>Anaerobic single-cell dispensing facilitates the cultivation of human gut bacteria.</title>
        <authorList>
            <person name="Afrizal A."/>
        </authorList>
    </citation>
    <scope>NUCLEOTIDE SEQUENCE [LARGE SCALE GENOMIC DNA]</scope>
    <source>
        <strain evidence="5 6">CLA-AA-H200</strain>
    </source>
</reference>
<dbReference type="PANTHER" id="PTHR43280:SF2">
    <property type="entry name" value="HTH-TYPE TRANSCRIPTIONAL REGULATOR EXSA"/>
    <property type="match status" value="1"/>
</dbReference>
<keyword evidence="3" id="KW-0804">Transcription</keyword>
<dbReference type="InterPro" id="IPR014710">
    <property type="entry name" value="RmlC-like_jellyroll"/>
</dbReference>
<dbReference type="PRINTS" id="PR00032">
    <property type="entry name" value="HTHARAC"/>
</dbReference>
<evidence type="ECO:0000259" key="4">
    <source>
        <dbReference type="PROSITE" id="PS01124"/>
    </source>
</evidence>
<evidence type="ECO:0000313" key="5">
    <source>
        <dbReference type="EMBL" id="MCC2253676.1"/>
    </source>
</evidence>
<dbReference type="InterPro" id="IPR009057">
    <property type="entry name" value="Homeodomain-like_sf"/>
</dbReference>
<gene>
    <name evidence="5" type="ORF">LKD70_04360</name>
</gene>
<evidence type="ECO:0000313" key="6">
    <source>
        <dbReference type="Proteomes" id="UP001198151"/>
    </source>
</evidence>
<organism evidence="5 6">
    <name type="scientific">Ruminococcus turbiniformis</name>
    <dbReference type="NCBI Taxonomy" id="2881258"/>
    <lineage>
        <taxon>Bacteria</taxon>
        <taxon>Bacillati</taxon>
        <taxon>Bacillota</taxon>
        <taxon>Clostridia</taxon>
        <taxon>Eubacteriales</taxon>
        <taxon>Oscillospiraceae</taxon>
        <taxon>Ruminococcus</taxon>
    </lineage>
</organism>
<dbReference type="Pfam" id="PF12833">
    <property type="entry name" value="HTH_18"/>
    <property type="match status" value="1"/>
</dbReference>
<evidence type="ECO:0000256" key="1">
    <source>
        <dbReference type="ARBA" id="ARBA00023015"/>
    </source>
</evidence>
<keyword evidence="2" id="KW-0238">DNA-binding</keyword>
<dbReference type="SUPFAM" id="SSF46689">
    <property type="entry name" value="Homeodomain-like"/>
    <property type="match status" value="1"/>
</dbReference>
<dbReference type="SMART" id="SM00342">
    <property type="entry name" value="HTH_ARAC"/>
    <property type="match status" value="1"/>
</dbReference>
<accession>A0ABS8FUE3</accession>
<name>A0ABS8FUE3_9FIRM</name>
<evidence type="ECO:0000256" key="3">
    <source>
        <dbReference type="ARBA" id="ARBA00023163"/>
    </source>
</evidence>